<protein>
    <submittedName>
        <fullName evidence="1">Uncharacterized protein</fullName>
    </submittedName>
</protein>
<evidence type="ECO:0000313" key="1">
    <source>
        <dbReference type="EMBL" id="RWX72795.1"/>
    </source>
</evidence>
<reference evidence="1 2" key="1">
    <citation type="submission" date="2018-12" db="EMBL/GenBank/DDBJ databases">
        <title>The complete genome of the methanogenic archaea of the candidate phylum Verstraetearchaeota, obtained from the metagenome of underground thermal water.</title>
        <authorList>
            <person name="Kadnikov V.V."/>
            <person name="Mardanov A.V."/>
            <person name="Beletsky A.V."/>
            <person name="Karnachuk O.V."/>
            <person name="Ravin N.V."/>
        </authorList>
    </citation>
    <scope>NUCLEOTIDE SEQUENCE [LARGE SCALE GENOMIC DNA]</scope>
    <source>
        <strain evidence="1">Ch88</strain>
    </source>
</reference>
<gene>
    <name evidence="1" type="ORF">Metus_0769</name>
</gene>
<organism evidence="1 2">
    <name type="scientific">Methanosuratincola subterraneus</name>
    <dbReference type="NCBI Taxonomy" id="2593994"/>
    <lineage>
        <taxon>Archaea</taxon>
        <taxon>Thermoproteota</taxon>
        <taxon>Methanosuratincolia</taxon>
        <taxon>Candidatus Methanomethylicales</taxon>
        <taxon>Candidatus Methanomethylicaceae</taxon>
        <taxon>Candidatus Methanosuratincola (ex Vanwonterghem et al. 2016)</taxon>
    </lineage>
</organism>
<sequence length="99" mass="10825">MKCRDLRTRYLVFKSSGGLNPRLIPTAIAKFSPPESRIKLVGSDGQYAIVKLDQMALKAIQCSLGRRIELQLSGGHATSIVSAGTIKKAKEKIKEIRGN</sequence>
<name>A0A3S3RDU8_METS7</name>
<proteinExistence type="predicted"/>
<accession>A0A3S3RDU8</accession>
<dbReference type="AlphaFoldDB" id="A0A3S3RDU8"/>
<dbReference type="Proteomes" id="UP000288215">
    <property type="component" value="Unassembled WGS sequence"/>
</dbReference>
<evidence type="ECO:0000313" key="2">
    <source>
        <dbReference type="Proteomes" id="UP000288215"/>
    </source>
</evidence>
<dbReference type="EMBL" id="RXGA01000003">
    <property type="protein sequence ID" value="RWX72795.1"/>
    <property type="molecule type" value="Genomic_DNA"/>
</dbReference>
<comment type="caution">
    <text evidence="1">The sequence shown here is derived from an EMBL/GenBank/DDBJ whole genome shotgun (WGS) entry which is preliminary data.</text>
</comment>